<evidence type="ECO:0000313" key="2">
    <source>
        <dbReference type="Proteomes" id="UP000186631"/>
    </source>
</evidence>
<dbReference type="AlphaFoldDB" id="A0A1Q6IP57"/>
<evidence type="ECO:0000313" key="1">
    <source>
        <dbReference type="EMBL" id="OKZ42622.1"/>
    </source>
</evidence>
<gene>
    <name evidence="1" type="ORF">BHV80_19300</name>
</gene>
<organism evidence="1 2">
    <name type="scientific">Phocaeicola vulgatus</name>
    <name type="common">Bacteroides vulgatus</name>
    <dbReference type="NCBI Taxonomy" id="821"/>
    <lineage>
        <taxon>Bacteria</taxon>
        <taxon>Pseudomonadati</taxon>
        <taxon>Bacteroidota</taxon>
        <taxon>Bacteroidia</taxon>
        <taxon>Bacteroidales</taxon>
        <taxon>Bacteroidaceae</taxon>
        <taxon>Phocaeicola</taxon>
    </lineage>
</organism>
<dbReference type="EMBL" id="MNQV01000266">
    <property type="protein sequence ID" value="OKZ42622.1"/>
    <property type="molecule type" value="Genomic_DNA"/>
</dbReference>
<comment type="caution">
    <text evidence="1">The sequence shown here is derived from an EMBL/GenBank/DDBJ whole genome shotgun (WGS) entry which is preliminary data.</text>
</comment>
<accession>A0A1Q6IP57</accession>
<dbReference type="RefSeq" id="WP_216951265.1">
    <property type="nucleotide sequence ID" value="NZ_CP181424.1"/>
</dbReference>
<protein>
    <submittedName>
        <fullName evidence="1">Uncharacterized protein</fullName>
    </submittedName>
</protein>
<proteinExistence type="predicted"/>
<dbReference type="Proteomes" id="UP000186631">
    <property type="component" value="Unassembled WGS sequence"/>
</dbReference>
<reference evidence="1 2" key="1">
    <citation type="journal article" date="2016" name="Nat. Biotechnol.">
        <title>Measurement of bacterial replication rates in microbial communities.</title>
        <authorList>
            <person name="Brown C.T."/>
            <person name="Olm M.R."/>
            <person name="Thomas B.C."/>
            <person name="Banfield J.F."/>
        </authorList>
    </citation>
    <scope>NUCLEOTIDE SEQUENCE [LARGE SCALE GENOMIC DNA]</scope>
    <source>
        <strain evidence="1">42_262</strain>
    </source>
</reference>
<sequence length="70" mass="8652">MTNEREKRNRYYKYIVKRHLNDIREHIGLSTNEMERSYYNTRYAAQLSIYAEALGIQEKYLEQFIQKQMI</sequence>
<name>A0A1Q6IP57_PHOVU</name>